<dbReference type="Pfam" id="PF10901">
    <property type="entry name" value="DUF2690"/>
    <property type="match status" value="1"/>
</dbReference>
<dbReference type="Gene3D" id="1.10.260.40">
    <property type="entry name" value="lambda repressor-like DNA-binding domains"/>
    <property type="match status" value="1"/>
</dbReference>
<evidence type="ECO:0000313" key="3">
    <source>
        <dbReference type="Proteomes" id="UP000199155"/>
    </source>
</evidence>
<feature type="region of interest" description="Disordered" evidence="1">
    <location>
        <begin position="93"/>
        <end position="149"/>
    </location>
</feature>
<reference evidence="2 3" key="1">
    <citation type="submission" date="2016-10" db="EMBL/GenBank/DDBJ databases">
        <authorList>
            <person name="de Groot N.N."/>
        </authorList>
    </citation>
    <scope>NUCLEOTIDE SEQUENCE [LARGE SCALE GENOMIC DNA]</scope>
    <source>
        <strain evidence="2 3">CGMCC 4.5727</strain>
    </source>
</reference>
<dbReference type="Pfam" id="PF13560">
    <property type="entry name" value="HTH_31"/>
    <property type="match status" value="1"/>
</dbReference>
<evidence type="ECO:0000256" key="1">
    <source>
        <dbReference type="SAM" id="MobiDB-lite"/>
    </source>
</evidence>
<name>A0A1G8XRA7_9ACTN</name>
<dbReference type="InterPro" id="IPR001387">
    <property type="entry name" value="Cro/C1-type_HTH"/>
</dbReference>
<sequence>MTPPDRNAPPELHHLAARLRALRDRSGLSLDGLAARTHRGASSWARYLRGTALPPRTAVEELCRAAAERPQQVLALWELAEAEWSGRARTTPYGPYPGVAGEHPPPAPPAPPAPTSHVPTTAPPPTRHALPTRHTPTTAPPTPSAHPARPARRGLTVLLGLAAAVAVTAGVLTFTPGTEAGGAAEPNSSAAPGCTGRTCEGQDPLRMGCGAQGRVTSLATHRDAAGRRIELRYGKPCAAVWARAAHLRAGDRMDVSLPGAPAQHAVSRGTDSYLATPMTPAAGDPQRARVCLTPADGTRRCFTA</sequence>
<feature type="compositionally biased region" description="Pro residues" evidence="1">
    <location>
        <begin position="103"/>
        <end position="114"/>
    </location>
</feature>
<gene>
    <name evidence="2" type="ORF">SAMN05421806_103360</name>
</gene>
<dbReference type="EMBL" id="FNFF01000003">
    <property type="protein sequence ID" value="SDJ93088.1"/>
    <property type="molecule type" value="Genomic_DNA"/>
</dbReference>
<dbReference type="InterPro" id="IPR021224">
    <property type="entry name" value="DUF2690"/>
</dbReference>
<keyword evidence="3" id="KW-1185">Reference proteome</keyword>
<dbReference type="Proteomes" id="UP000199155">
    <property type="component" value="Unassembled WGS sequence"/>
</dbReference>
<dbReference type="CDD" id="cd00093">
    <property type="entry name" value="HTH_XRE"/>
    <property type="match status" value="1"/>
</dbReference>
<accession>A0A1G8XRA7</accession>
<feature type="compositionally biased region" description="Low complexity" evidence="1">
    <location>
        <begin position="127"/>
        <end position="137"/>
    </location>
</feature>
<dbReference type="AlphaFoldDB" id="A0A1G8XRA7"/>
<dbReference type="OrthoDB" id="3386996at2"/>
<evidence type="ECO:0008006" key="4">
    <source>
        <dbReference type="Google" id="ProtNLM"/>
    </source>
</evidence>
<dbReference type="STRING" id="417292.SAMN05421806_103360"/>
<dbReference type="InterPro" id="IPR010982">
    <property type="entry name" value="Lambda_DNA-bd_dom_sf"/>
</dbReference>
<protein>
    <recommendedName>
        <fullName evidence="4">Helix-turn-helix domain-containing protein</fullName>
    </recommendedName>
</protein>
<dbReference type="GO" id="GO:0003677">
    <property type="term" value="F:DNA binding"/>
    <property type="evidence" value="ECO:0007669"/>
    <property type="project" value="InterPro"/>
</dbReference>
<dbReference type="SUPFAM" id="SSF47413">
    <property type="entry name" value="lambda repressor-like DNA-binding domains"/>
    <property type="match status" value="1"/>
</dbReference>
<proteinExistence type="predicted"/>
<evidence type="ECO:0000313" key="2">
    <source>
        <dbReference type="EMBL" id="SDJ93088.1"/>
    </source>
</evidence>
<dbReference type="RefSeq" id="WP_093608760.1">
    <property type="nucleotide sequence ID" value="NZ_FNFF01000003.1"/>
</dbReference>
<organism evidence="2 3">
    <name type="scientific">Streptomyces indicus</name>
    <dbReference type="NCBI Taxonomy" id="417292"/>
    <lineage>
        <taxon>Bacteria</taxon>
        <taxon>Bacillati</taxon>
        <taxon>Actinomycetota</taxon>
        <taxon>Actinomycetes</taxon>
        <taxon>Kitasatosporales</taxon>
        <taxon>Streptomycetaceae</taxon>
        <taxon>Streptomyces</taxon>
    </lineage>
</organism>